<proteinExistence type="predicted"/>
<feature type="chain" id="PRO_5012800214" description="DUF2911 domain-containing protein" evidence="1">
    <location>
        <begin position="22"/>
        <end position="179"/>
    </location>
</feature>
<dbReference type="RefSeq" id="WP_084371314.1">
    <property type="nucleotide sequence ID" value="NZ_FWYF01000001.1"/>
</dbReference>
<dbReference type="AlphaFoldDB" id="A0A1W2G8A5"/>
<organism evidence="2 3">
    <name type="scientific">Reichenbachiella faecimaris</name>
    <dbReference type="NCBI Taxonomy" id="692418"/>
    <lineage>
        <taxon>Bacteria</taxon>
        <taxon>Pseudomonadati</taxon>
        <taxon>Bacteroidota</taxon>
        <taxon>Cytophagia</taxon>
        <taxon>Cytophagales</taxon>
        <taxon>Reichenbachiellaceae</taxon>
        <taxon>Reichenbachiella</taxon>
    </lineage>
</organism>
<dbReference type="InterPro" id="IPR021314">
    <property type="entry name" value="DUF2911"/>
</dbReference>
<dbReference type="Proteomes" id="UP000192472">
    <property type="component" value="Unassembled WGS sequence"/>
</dbReference>
<dbReference type="OrthoDB" id="195456at2"/>
<feature type="signal peptide" evidence="1">
    <location>
        <begin position="1"/>
        <end position="21"/>
    </location>
</feature>
<dbReference type="Pfam" id="PF11138">
    <property type="entry name" value="DUF2911"/>
    <property type="match status" value="1"/>
</dbReference>
<keyword evidence="1" id="KW-0732">Signal</keyword>
<gene>
    <name evidence="2" type="ORF">SAMN04488029_1012</name>
</gene>
<keyword evidence="3" id="KW-1185">Reference proteome</keyword>
<dbReference type="STRING" id="692418.SAMN04488029_1012"/>
<evidence type="ECO:0000256" key="1">
    <source>
        <dbReference type="SAM" id="SignalP"/>
    </source>
</evidence>
<accession>A0A1W2G8A5</accession>
<sequence>MKTLNILLFALGLGWSIQLEAQEIRALDESPLDLAVFRPDGRGTVPAARIIYSRPMKKGRTMLGDKVPYGQVWRLGANQSTEINVYRDMTFDGKKLKAGNYTVYAIPAAKSWTIIFNSNLYTWGAFDYDVSKNVMSIEAPVKKAAETREAFGMAFEGKEGKGHLLMAWEDVEVLIPIAY</sequence>
<evidence type="ECO:0008006" key="4">
    <source>
        <dbReference type="Google" id="ProtNLM"/>
    </source>
</evidence>
<evidence type="ECO:0000313" key="2">
    <source>
        <dbReference type="EMBL" id="SMD32662.1"/>
    </source>
</evidence>
<reference evidence="2 3" key="1">
    <citation type="submission" date="2017-04" db="EMBL/GenBank/DDBJ databases">
        <authorList>
            <person name="Afonso C.L."/>
            <person name="Miller P.J."/>
            <person name="Scott M.A."/>
            <person name="Spackman E."/>
            <person name="Goraichik I."/>
            <person name="Dimitrov K.M."/>
            <person name="Suarez D.L."/>
            <person name="Swayne D.E."/>
        </authorList>
    </citation>
    <scope>NUCLEOTIDE SEQUENCE [LARGE SCALE GENOMIC DNA]</scope>
    <source>
        <strain evidence="2 3">DSM 26133</strain>
    </source>
</reference>
<evidence type="ECO:0000313" key="3">
    <source>
        <dbReference type="Proteomes" id="UP000192472"/>
    </source>
</evidence>
<protein>
    <recommendedName>
        <fullName evidence="4">DUF2911 domain-containing protein</fullName>
    </recommendedName>
</protein>
<name>A0A1W2G8A5_REIFA</name>
<dbReference type="EMBL" id="FWYF01000001">
    <property type="protein sequence ID" value="SMD32662.1"/>
    <property type="molecule type" value="Genomic_DNA"/>
</dbReference>